<gene>
    <name evidence="1" type="ORF">EV691_101227</name>
</gene>
<dbReference type="RefSeq" id="WP_131297872.1">
    <property type="nucleotide sequence ID" value="NZ_JBHLST010000028.1"/>
</dbReference>
<sequence>MTLSEIRAAAIAPALALLPARMSSPQAEAMLLAIGLQESGLTHRRQVGGPARGLWQFEQGGGVRGVLLHPLSRQHALAACEAHNVKPSAAAVYAALEHDDILAAAFARLLLWADPAPLPAVGEVAKSWDLYVRTWRPGKPHRNRWDVCYAQAMDALAGEEVPA</sequence>
<proteinExistence type="predicted"/>
<dbReference type="Proteomes" id="UP000295169">
    <property type="component" value="Unassembled WGS sequence"/>
</dbReference>
<comment type="caution">
    <text evidence="1">The sequence shown here is derived from an EMBL/GenBank/DDBJ whole genome shotgun (WGS) entry which is preliminary data.</text>
</comment>
<evidence type="ECO:0008006" key="3">
    <source>
        <dbReference type="Google" id="ProtNLM"/>
    </source>
</evidence>
<evidence type="ECO:0000313" key="1">
    <source>
        <dbReference type="EMBL" id="TCL34792.1"/>
    </source>
</evidence>
<name>A0A4R1PSS8_9GAMM</name>
<dbReference type="EMBL" id="SMMU01000001">
    <property type="protein sequence ID" value="TCL34792.1"/>
    <property type="molecule type" value="Genomic_DNA"/>
</dbReference>
<reference evidence="1 2" key="1">
    <citation type="submission" date="2019-03" db="EMBL/GenBank/DDBJ databases">
        <title>Genomic Encyclopedia of Type Strains, Phase IV (KMG-IV): sequencing the most valuable type-strain genomes for metagenomic binning, comparative biology and taxonomic classification.</title>
        <authorList>
            <person name="Goeker M."/>
        </authorList>
    </citation>
    <scope>NUCLEOTIDE SEQUENCE [LARGE SCALE GENOMIC DNA]</scope>
    <source>
        <strain evidence="1 2">DSM 2286</strain>
    </source>
</reference>
<organism evidence="1 2">
    <name type="scientific">Azotobacter chroococcum</name>
    <dbReference type="NCBI Taxonomy" id="353"/>
    <lineage>
        <taxon>Bacteria</taxon>
        <taxon>Pseudomonadati</taxon>
        <taxon>Pseudomonadota</taxon>
        <taxon>Gammaproteobacteria</taxon>
        <taxon>Pseudomonadales</taxon>
        <taxon>Pseudomonadaceae</taxon>
        <taxon>Azotobacter</taxon>
    </lineage>
</organism>
<evidence type="ECO:0000313" key="2">
    <source>
        <dbReference type="Proteomes" id="UP000295169"/>
    </source>
</evidence>
<protein>
    <recommendedName>
        <fullName evidence="3">Lysozyme</fullName>
    </recommendedName>
</protein>
<dbReference type="AlphaFoldDB" id="A0A4R1PSS8"/>
<accession>A0A4R1PSS8</accession>